<dbReference type="SUPFAM" id="SSF54160">
    <property type="entry name" value="Chromo domain-like"/>
    <property type="match status" value="1"/>
</dbReference>
<organism evidence="2 3">
    <name type="scientific">Rubroshorea leprosula</name>
    <dbReference type="NCBI Taxonomy" id="152421"/>
    <lineage>
        <taxon>Eukaryota</taxon>
        <taxon>Viridiplantae</taxon>
        <taxon>Streptophyta</taxon>
        <taxon>Embryophyta</taxon>
        <taxon>Tracheophyta</taxon>
        <taxon>Spermatophyta</taxon>
        <taxon>Magnoliopsida</taxon>
        <taxon>eudicotyledons</taxon>
        <taxon>Gunneridae</taxon>
        <taxon>Pentapetalae</taxon>
        <taxon>rosids</taxon>
        <taxon>malvids</taxon>
        <taxon>Malvales</taxon>
        <taxon>Dipterocarpaceae</taxon>
        <taxon>Rubroshorea</taxon>
    </lineage>
</organism>
<dbReference type="CDD" id="cd20406">
    <property type="entry name" value="Tudor_Agenet_AtDUF_rpt2_4"/>
    <property type="match status" value="2"/>
</dbReference>
<dbReference type="InterPro" id="IPR014002">
    <property type="entry name" value="Agenet_dom_plant"/>
</dbReference>
<proteinExistence type="predicted"/>
<dbReference type="Proteomes" id="UP001054252">
    <property type="component" value="Unassembled WGS sequence"/>
</dbReference>
<dbReference type="PANTHER" id="PTHR31917:SF147">
    <property type="entry name" value="AGENET DOMAIN-CONTAINING PROTEIN"/>
    <property type="match status" value="1"/>
</dbReference>
<dbReference type="Pfam" id="PF05641">
    <property type="entry name" value="Agenet"/>
    <property type="match status" value="2"/>
</dbReference>
<dbReference type="Gene3D" id="2.30.30.140">
    <property type="match status" value="1"/>
</dbReference>
<dbReference type="InterPro" id="IPR023780">
    <property type="entry name" value="Chromo_domain"/>
</dbReference>
<evidence type="ECO:0000313" key="3">
    <source>
        <dbReference type="Proteomes" id="UP001054252"/>
    </source>
</evidence>
<feature type="domain" description="Agenet" evidence="1">
    <location>
        <begin position="282"/>
        <end position="338"/>
    </location>
</feature>
<accession>A0AAV5IHM7</accession>
<sequence>MPRKPKPKCRRAAADVPMHLKPGTQVEISPDDPGYRGSWYAGTVIKRVSSKEPTKFVVQYSSLFEDEDGKKPLREICDAAKLRPPAPRERKRKFRFSEKVDCFYNDGWWEGMITEDFQNGRFMVYFRPTKEQIEFGEDEMRLHREWVDGVWEPSEEEEKEVGCATKVRKSNFGITDKMKLASYDGMTEKKLEHGKNLMSEGKLETRNSRTWGKFGKGTRVEVSSDEDGFKGSWFAATIVDVLGKDRYLIQYESLRTEDDREFLKEVVDTLHIRPYPPETIVDHYKKFEEVDALYNDGWWVGIISKVLTNSRYMVYFQNTLEELVFKHSELRLHQDWINGKWLVASQKKWGDALPGIQQLNALASESSPIFPAAVLNRKVMKQQNKPTTMWLIQWEGCSADEATWERRDEILQRFPNFNP</sequence>
<feature type="domain" description="Agenet" evidence="1">
    <location>
        <begin position="18"/>
        <end position="90"/>
    </location>
</feature>
<dbReference type="AlphaFoldDB" id="A0AAV5IHM7"/>
<dbReference type="Gene3D" id="2.40.50.40">
    <property type="match status" value="1"/>
</dbReference>
<keyword evidence="3" id="KW-1185">Reference proteome</keyword>
<name>A0AAV5IHM7_9ROSI</name>
<dbReference type="EMBL" id="BPVZ01000017">
    <property type="protein sequence ID" value="GKV01427.1"/>
    <property type="molecule type" value="Genomic_DNA"/>
</dbReference>
<dbReference type="InterPro" id="IPR016197">
    <property type="entry name" value="Chromo-like_dom_sf"/>
</dbReference>
<protein>
    <recommendedName>
        <fullName evidence="1">Agenet domain-containing protein</fullName>
    </recommendedName>
</protein>
<comment type="caution">
    <text evidence="2">The sequence shown here is derived from an EMBL/GenBank/DDBJ whole genome shotgun (WGS) entry which is preliminary data.</text>
</comment>
<evidence type="ECO:0000313" key="2">
    <source>
        <dbReference type="EMBL" id="GKV01427.1"/>
    </source>
</evidence>
<evidence type="ECO:0000259" key="1">
    <source>
        <dbReference type="SMART" id="SM00743"/>
    </source>
</evidence>
<feature type="domain" description="Agenet" evidence="1">
    <location>
        <begin position="92"/>
        <end position="148"/>
    </location>
</feature>
<feature type="domain" description="Agenet" evidence="1">
    <location>
        <begin position="212"/>
        <end position="280"/>
    </location>
</feature>
<dbReference type="InterPro" id="IPR008395">
    <property type="entry name" value="Agenet-like_dom"/>
</dbReference>
<gene>
    <name evidence="2" type="ORF">SLEP1_g13980</name>
</gene>
<dbReference type="SMART" id="SM00743">
    <property type="entry name" value="Agenet"/>
    <property type="match status" value="4"/>
</dbReference>
<reference evidence="2 3" key="1">
    <citation type="journal article" date="2021" name="Commun. Biol.">
        <title>The genome of Shorea leprosula (Dipterocarpaceae) highlights the ecological relevance of drought in aseasonal tropical rainforests.</title>
        <authorList>
            <person name="Ng K.K.S."/>
            <person name="Kobayashi M.J."/>
            <person name="Fawcett J.A."/>
            <person name="Hatakeyama M."/>
            <person name="Paape T."/>
            <person name="Ng C.H."/>
            <person name="Ang C.C."/>
            <person name="Tnah L.H."/>
            <person name="Lee C.T."/>
            <person name="Nishiyama T."/>
            <person name="Sese J."/>
            <person name="O'Brien M.J."/>
            <person name="Copetti D."/>
            <person name="Mohd Noor M.I."/>
            <person name="Ong R.C."/>
            <person name="Putra M."/>
            <person name="Sireger I.Z."/>
            <person name="Indrioko S."/>
            <person name="Kosugi Y."/>
            <person name="Izuno A."/>
            <person name="Isagi Y."/>
            <person name="Lee S.L."/>
            <person name="Shimizu K.K."/>
        </authorList>
    </citation>
    <scope>NUCLEOTIDE SEQUENCE [LARGE SCALE GENOMIC DNA]</scope>
    <source>
        <strain evidence="2">214</strain>
    </source>
</reference>
<dbReference type="CDD" id="cd20405">
    <property type="entry name" value="Tudor_Agenet_AtDUF_rpt1_3"/>
    <property type="match status" value="2"/>
</dbReference>
<dbReference type="PANTHER" id="PTHR31917">
    <property type="entry name" value="AGENET DOMAIN-CONTAINING PROTEIN-RELATED"/>
    <property type="match status" value="1"/>
</dbReference>
<dbReference type="Pfam" id="PF00385">
    <property type="entry name" value="Chromo"/>
    <property type="match status" value="1"/>
</dbReference>